<evidence type="ECO:0000259" key="1">
    <source>
        <dbReference type="Pfam" id="PF18735"/>
    </source>
</evidence>
<dbReference type="OrthoDB" id="4202460at2"/>
<accession>A0A285J0B0</accession>
<dbReference type="EMBL" id="OBDY01000014">
    <property type="protein sequence ID" value="SNY53672.1"/>
    <property type="molecule type" value="Genomic_DNA"/>
</dbReference>
<dbReference type="AlphaFoldDB" id="A0A285J0B0"/>
<reference evidence="2 3" key="1">
    <citation type="submission" date="2017-09" db="EMBL/GenBank/DDBJ databases">
        <authorList>
            <person name="Ehlers B."/>
            <person name="Leendertz F.H."/>
        </authorList>
    </citation>
    <scope>NUCLEOTIDE SEQUENCE [LARGE SCALE GENOMIC DNA]</scope>
    <source>
        <strain evidence="2 3">CGMCC 4.6857</strain>
    </source>
</reference>
<dbReference type="RefSeq" id="WP_097323212.1">
    <property type="nucleotide sequence ID" value="NZ_OBDY01000014.1"/>
</dbReference>
<dbReference type="Proteomes" id="UP000219612">
    <property type="component" value="Unassembled WGS sequence"/>
</dbReference>
<dbReference type="InterPro" id="IPR041519">
    <property type="entry name" value="HEPN_RiboL-PSP"/>
</dbReference>
<evidence type="ECO:0000313" key="3">
    <source>
        <dbReference type="Proteomes" id="UP000219612"/>
    </source>
</evidence>
<gene>
    <name evidence="2" type="ORF">SAMN05421748_114129</name>
</gene>
<organism evidence="2 3">
    <name type="scientific">Paractinoplanes atraurantiacus</name>
    <dbReference type="NCBI Taxonomy" id="1036182"/>
    <lineage>
        <taxon>Bacteria</taxon>
        <taxon>Bacillati</taxon>
        <taxon>Actinomycetota</taxon>
        <taxon>Actinomycetes</taxon>
        <taxon>Micromonosporales</taxon>
        <taxon>Micromonosporaceae</taxon>
        <taxon>Paractinoplanes</taxon>
    </lineage>
</organism>
<sequence>MPTSKDKARVAVLRIKSELDAAYLRYRQALVDLDFSLQEDLHKYMCIRLSGYLEQLLFEAVSGFLADSHNEAVRNFGISFFKKAPNLSPGALETLISRFGETWSQELAEFLNAHERRNSLGALVEIRNKTAHGQSYRGGQLSVSTYKAVVDDIHAWVLERMLT</sequence>
<evidence type="ECO:0000313" key="2">
    <source>
        <dbReference type="EMBL" id="SNY53672.1"/>
    </source>
</evidence>
<name>A0A285J0B0_9ACTN</name>
<proteinExistence type="predicted"/>
<feature type="domain" description="RiboL-PSP-HEPN" evidence="1">
    <location>
        <begin position="26"/>
        <end position="151"/>
    </location>
</feature>
<protein>
    <recommendedName>
        <fullName evidence="1">RiboL-PSP-HEPN domain-containing protein</fullName>
    </recommendedName>
</protein>
<keyword evidence="3" id="KW-1185">Reference proteome</keyword>
<dbReference type="Pfam" id="PF18735">
    <property type="entry name" value="HEPN_RiboL-PSP"/>
    <property type="match status" value="1"/>
</dbReference>